<dbReference type="CDD" id="cd19358">
    <property type="entry name" value="TenA_E_Spr0628-like"/>
    <property type="match status" value="1"/>
</dbReference>
<evidence type="ECO:0000256" key="2">
    <source>
        <dbReference type="PIRSR" id="PIRSR003170-1"/>
    </source>
</evidence>
<dbReference type="InterPro" id="IPR026285">
    <property type="entry name" value="TenA_E"/>
</dbReference>
<dbReference type="Proteomes" id="UP000281975">
    <property type="component" value="Unassembled WGS sequence"/>
</dbReference>
<evidence type="ECO:0000256" key="3">
    <source>
        <dbReference type="PIRSR" id="PIRSR003170-2"/>
    </source>
</evidence>
<comment type="caution">
    <text evidence="5">The sequence shown here is derived from an EMBL/GenBank/DDBJ whole genome shotgun (WGS) entry which is preliminary data.</text>
</comment>
<keyword evidence="6" id="KW-1185">Reference proteome</keyword>
<dbReference type="InterPro" id="IPR016084">
    <property type="entry name" value="Haem_Oase-like_multi-hlx"/>
</dbReference>
<dbReference type="InterPro" id="IPR050967">
    <property type="entry name" value="Thiamine_Salvage_TenA"/>
</dbReference>
<dbReference type="OrthoDB" id="3711545at2"/>
<dbReference type="PIRSF" id="PIRSF003170">
    <property type="entry name" value="Pet18p"/>
    <property type="match status" value="1"/>
</dbReference>
<name>A0A420WTY3_9GAMM</name>
<dbReference type="GO" id="GO:0005829">
    <property type="term" value="C:cytosol"/>
    <property type="evidence" value="ECO:0007669"/>
    <property type="project" value="TreeGrafter"/>
</dbReference>
<protein>
    <recommendedName>
        <fullName evidence="1">Aminopyrimidine aminohydrolase</fullName>
        <ecNumber evidence="1">3.5.99.2</ecNumber>
    </recommendedName>
</protein>
<reference evidence="5 6" key="1">
    <citation type="submission" date="2018-10" db="EMBL/GenBank/DDBJ databases">
        <title>Genomic Encyclopedia of Type Strains, Phase IV (KMG-IV): sequencing the most valuable type-strain genomes for metagenomic binning, comparative biology and taxonomic classification.</title>
        <authorList>
            <person name="Goeker M."/>
        </authorList>
    </citation>
    <scope>NUCLEOTIDE SEQUENCE [LARGE SCALE GENOMIC DNA]</scope>
    <source>
        <strain evidence="5 6">DSM 23229</strain>
    </source>
</reference>
<feature type="binding site" evidence="3">
    <location>
        <position position="48"/>
    </location>
    <ligand>
        <name>substrate</name>
    </ligand>
</feature>
<comment type="catalytic activity">
    <reaction evidence="1">
        <text>4-amino-5-aminomethyl-2-methylpyrimidine + H2O = 4-amino-5-hydroxymethyl-2-methylpyrimidine + NH4(+)</text>
        <dbReference type="Rhea" id="RHEA:31799"/>
        <dbReference type="ChEBI" id="CHEBI:15377"/>
        <dbReference type="ChEBI" id="CHEBI:16892"/>
        <dbReference type="ChEBI" id="CHEBI:28938"/>
        <dbReference type="ChEBI" id="CHEBI:63416"/>
        <dbReference type="EC" id="3.5.99.2"/>
    </reaction>
</comment>
<dbReference type="UniPathway" id="UPA00060"/>
<feature type="active site" description="Proton donor" evidence="2">
    <location>
        <position position="205"/>
    </location>
</feature>
<comment type="pathway">
    <text evidence="1">Cofactor biosynthesis; thiamine diphosphate biosynthesis.</text>
</comment>
<dbReference type="Gene3D" id="1.20.910.10">
    <property type="entry name" value="Heme oxygenase-like"/>
    <property type="match status" value="1"/>
</dbReference>
<dbReference type="GO" id="GO:0050334">
    <property type="term" value="F:thiaminase activity"/>
    <property type="evidence" value="ECO:0007669"/>
    <property type="project" value="UniProtKB-UniRule"/>
</dbReference>
<dbReference type="RefSeq" id="WP_121173630.1">
    <property type="nucleotide sequence ID" value="NZ_RBIN01000008.1"/>
</dbReference>
<comment type="catalytic activity">
    <reaction evidence="1">
        <text>thiamine + H2O = 5-(2-hydroxyethyl)-4-methylthiazole + 4-amino-5-hydroxymethyl-2-methylpyrimidine + H(+)</text>
        <dbReference type="Rhea" id="RHEA:17509"/>
        <dbReference type="ChEBI" id="CHEBI:15377"/>
        <dbReference type="ChEBI" id="CHEBI:15378"/>
        <dbReference type="ChEBI" id="CHEBI:16892"/>
        <dbReference type="ChEBI" id="CHEBI:17957"/>
        <dbReference type="ChEBI" id="CHEBI:18385"/>
        <dbReference type="EC" id="3.5.99.2"/>
    </reaction>
</comment>
<feature type="binding site" evidence="3">
    <location>
        <position position="140"/>
    </location>
    <ligand>
        <name>substrate</name>
    </ligand>
</feature>
<dbReference type="EMBL" id="RBIN01000008">
    <property type="protein sequence ID" value="RKQ96852.1"/>
    <property type="molecule type" value="Genomic_DNA"/>
</dbReference>
<dbReference type="PANTHER" id="PTHR43198">
    <property type="entry name" value="BIFUNCTIONAL TH2 PROTEIN"/>
    <property type="match status" value="1"/>
</dbReference>
<accession>A0A420WTY3</accession>
<organism evidence="5 6">
    <name type="scientific">Kushneria sinocarnis</name>
    <dbReference type="NCBI Taxonomy" id="595502"/>
    <lineage>
        <taxon>Bacteria</taxon>
        <taxon>Pseudomonadati</taxon>
        <taxon>Pseudomonadota</taxon>
        <taxon>Gammaproteobacteria</taxon>
        <taxon>Oceanospirillales</taxon>
        <taxon>Halomonadaceae</taxon>
        <taxon>Kushneria</taxon>
    </lineage>
</organism>
<comment type="similarity">
    <text evidence="1">Belongs to the TenA family.</text>
</comment>
<evidence type="ECO:0000313" key="6">
    <source>
        <dbReference type="Proteomes" id="UP000281975"/>
    </source>
</evidence>
<comment type="function">
    <text evidence="1">Catalyzes an amino-pyrimidine hydrolysis reaction at the C5' of the pyrimidine moiety of thiamine compounds, a reaction that is part of a thiamine salvage pathway. Thus, catalyzes the conversion of 4-amino-5-aminomethyl-2-methylpyrimidine to 4-amino-5-hydroxymethyl-2-methylpyrimidine (HMP).</text>
</comment>
<gene>
    <name evidence="5" type="ORF">C7446_2712</name>
</gene>
<dbReference type="PANTHER" id="PTHR43198:SF2">
    <property type="entry name" value="SI:CH1073-67J19.1-RELATED"/>
    <property type="match status" value="1"/>
</dbReference>
<evidence type="ECO:0000256" key="1">
    <source>
        <dbReference type="PIRNR" id="PIRNR003170"/>
    </source>
</evidence>
<dbReference type="GO" id="GO:0009228">
    <property type="term" value="P:thiamine biosynthetic process"/>
    <property type="evidence" value="ECO:0007669"/>
    <property type="project" value="UniProtKB-KW"/>
</dbReference>
<keyword evidence="1" id="KW-0378">Hydrolase</keyword>
<dbReference type="AlphaFoldDB" id="A0A420WTY3"/>
<dbReference type="EC" id="3.5.99.2" evidence="1"/>
<feature type="binding site" evidence="3">
    <location>
        <position position="86"/>
    </location>
    <ligand>
        <name>substrate</name>
    </ligand>
</feature>
<dbReference type="SUPFAM" id="SSF48613">
    <property type="entry name" value="Heme oxygenase-like"/>
    <property type="match status" value="1"/>
</dbReference>
<dbReference type="Pfam" id="PF03070">
    <property type="entry name" value="TENA_THI-4"/>
    <property type="match status" value="1"/>
</dbReference>
<evidence type="ECO:0000313" key="5">
    <source>
        <dbReference type="EMBL" id="RKQ96852.1"/>
    </source>
</evidence>
<evidence type="ECO:0000259" key="4">
    <source>
        <dbReference type="Pfam" id="PF03070"/>
    </source>
</evidence>
<feature type="domain" description="Thiaminase-2/PQQC" evidence="4">
    <location>
        <begin position="16"/>
        <end position="213"/>
    </location>
</feature>
<proteinExistence type="inferred from homology"/>
<keyword evidence="1" id="KW-0784">Thiamine biosynthesis</keyword>
<dbReference type="GO" id="GO:0009229">
    <property type="term" value="P:thiamine diphosphate biosynthetic process"/>
    <property type="evidence" value="ECO:0007669"/>
    <property type="project" value="UniProtKB-UniPathway"/>
</dbReference>
<sequence>MSDSERPSERLRQGSEPQWGRAVHHRFVDELISGEVADEVLAHYLVQDYQFVDAFTALLGAAVACADRPDSRRVLARQLGVVSGDENDYFDNAFDALGVPSAERTGPQRAAPTQAFIDLMDEVRRSQDYARILAVLTVAEWLYLDWARRADTLPERFEQRDWIVLHNNADFEQWVAWLRAEFDRLGEQGYPTAVVQAFNRAVELELQFFDAAYVTLAPSL</sequence>
<dbReference type="InterPro" id="IPR004305">
    <property type="entry name" value="Thiaminase-2/PQQC"/>
</dbReference>